<dbReference type="PANTHER" id="PTHR33327">
    <property type="entry name" value="ENDONUCLEASE"/>
    <property type="match status" value="1"/>
</dbReference>
<evidence type="ECO:0000259" key="1">
    <source>
        <dbReference type="Pfam" id="PF23055"/>
    </source>
</evidence>
<name>A0A9J6CYW8_RHIMP</name>
<keyword evidence="3" id="KW-1185">Reference proteome</keyword>
<dbReference type="InterPro" id="IPR055469">
    <property type="entry name" value="DUF7041"/>
</dbReference>
<protein>
    <recommendedName>
        <fullName evidence="1">DUF7041 domain-containing protein</fullName>
    </recommendedName>
</protein>
<dbReference type="PANTHER" id="PTHR33327:SF3">
    <property type="entry name" value="RNA-DIRECTED DNA POLYMERASE"/>
    <property type="match status" value="1"/>
</dbReference>
<accession>A0A9J6CYW8</accession>
<proteinExistence type="predicted"/>
<dbReference type="Pfam" id="PF23055">
    <property type="entry name" value="DUF7041"/>
    <property type="match status" value="1"/>
</dbReference>
<evidence type="ECO:0000313" key="2">
    <source>
        <dbReference type="EMBL" id="KAH7957976.1"/>
    </source>
</evidence>
<dbReference type="Proteomes" id="UP000821866">
    <property type="component" value="Unassembled WGS sequence"/>
</dbReference>
<dbReference type="EMBL" id="JABSTU010004669">
    <property type="protein sequence ID" value="KAH7957976.1"/>
    <property type="molecule type" value="Genomic_DNA"/>
</dbReference>
<reference evidence="2" key="1">
    <citation type="journal article" date="2020" name="Cell">
        <title>Large-Scale Comparative Analyses of Tick Genomes Elucidate Their Genetic Diversity and Vector Capacities.</title>
        <authorList>
            <consortium name="Tick Genome and Microbiome Consortium (TIGMIC)"/>
            <person name="Jia N."/>
            <person name="Wang J."/>
            <person name="Shi W."/>
            <person name="Du L."/>
            <person name="Sun Y."/>
            <person name="Zhan W."/>
            <person name="Jiang J.F."/>
            <person name="Wang Q."/>
            <person name="Zhang B."/>
            <person name="Ji P."/>
            <person name="Bell-Sakyi L."/>
            <person name="Cui X.M."/>
            <person name="Yuan T.T."/>
            <person name="Jiang B.G."/>
            <person name="Yang W.F."/>
            <person name="Lam T.T."/>
            <person name="Chang Q.C."/>
            <person name="Ding S.J."/>
            <person name="Wang X.J."/>
            <person name="Zhu J.G."/>
            <person name="Ruan X.D."/>
            <person name="Zhao L."/>
            <person name="Wei J.T."/>
            <person name="Ye R.Z."/>
            <person name="Que T.C."/>
            <person name="Du C.H."/>
            <person name="Zhou Y.H."/>
            <person name="Cheng J.X."/>
            <person name="Dai P.F."/>
            <person name="Guo W.B."/>
            <person name="Han X.H."/>
            <person name="Huang E.J."/>
            <person name="Li L.F."/>
            <person name="Wei W."/>
            <person name="Gao Y.C."/>
            <person name="Liu J.Z."/>
            <person name="Shao H.Z."/>
            <person name="Wang X."/>
            <person name="Wang C.C."/>
            <person name="Yang T.C."/>
            <person name="Huo Q.B."/>
            <person name="Li W."/>
            <person name="Chen H.Y."/>
            <person name="Chen S.E."/>
            <person name="Zhou L.G."/>
            <person name="Ni X.B."/>
            <person name="Tian J.H."/>
            <person name="Sheng Y."/>
            <person name="Liu T."/>
            <person name="Pan Y.S."/>
            <person name="Xia L.Y."/>
            <person name="Li J."/>
            <person name="Zhao F."/>
            <person name="Cao W.C."/>
        </authorList>
    </citation>
    <scope>NUCLEOTIDE SEQUENCE</scope>
    <source>
        <strain evidence="2">Rmic-2018</strain>
    </source>
</reference>
<reference evidence="2" key="2">
    <citation type="submission" date="2021-09" db="EMBL/GenBank/DDBJ databases">
        <authorList>
            <person name="Jia N."/>
            <person name="Wang J."/>
            <person name="Shi W."/>
            <person name="Du L."/>
            <person name="Sun Y."/>
            <person name="Zhan W."/>
            <person name="Jiang J."/>
            <person name="Wang Q."/>
            <person name="Zhang B."/>
            <person name="Ji P."/>
            <person name="Sakyi L.B."/>
            <person name="Cui X."/>
            <person name="Yuan T."/>
            <person name="Jiang B."/>
            <person name="Yang W."/>
            <person name="Lam T.T.-Y."/>
            <person name="Chang Q."/>
            <person name="Ding S."/>
            <person name="Wang X."/>
            <person name="Zhu J."/>
            <person name="Ruan X."/>
            <person name="Zhao L."/>
            <person name="Wei J."/>
            <person name="Que T."/>
            <person name="Du C."/>
            <person name="Cheng J."/>
            <person name="Dai P."/>
            <person name="Han X."/>
            <person name="Huang E."/>
            <person name="Gao Y."/>
            <person name="Liu J."/>
            <person name="Shao H."/>
            <person name="Ye R."/>
            <person name="Li L."/>
            <person name="Wei W."/>
            <person name="Wang X."/>
            <person name="Wang C."/>
            <person name="Huo Q."/>
            <person name="Li W."/>
            <person name="Guo W."/>
            <person name="Chen H."/>
            <person name="Chen S."/>
            <person name="Zhou L."/>
            <person name="Zhou L."/>
            <person name="Ni X."/>
            <person name="Tian J."/>
            <person name="Zhou Y."/>
            <person name="Sheng Y."/>
            <person name="Liu T."/>
            <person name="Pan Y."/>
            <person name="Xia L."/>
            <person name="Li J."/>
            <person name="Zhao F."/>
            <person name="Cao W."/>
        </authorList>
    </citation>
    <scope>NUCLEOTIDE SEQUENCE</scope>
    <source>
        <strain evidence="2">Rmic-2018</strain>
        <tissue evidence="2">Larvae</tissue>
    </source>
</reference>
<comment type="caution">
    <text evidence="2">The sequence shown here is derived from an EMBL/GenBank/DDBJ whole genome shotgun (WGS) entry which is preliminary data.</text>
</comment>
<evidence type="ECO:0000313" key="3">
    <source>
        <dbReference type="Proteomes" id="UP000821866"/>
    </source>
</evidence>
<sequence>MSDEEGPLSSPTTNASELKLPQFLPKISRVWFSQIEDRFELRRITSQQSKYLHLVLALPPDIADTVDDVLSSTPSEKSYDELKSTILKRLEKSEQSRLQQIASHEELCGQRPSQLLHRKRQLLGQQESEERQHIH</sequence>
<dbReference type="AlphaFoldDB" id="A0A9J6CYW8"/>
<dbReference type="VEuPathDB" id="VectorBase:LOC119187679"/>
<feature type="domain" description="DUF7041" evidence="1">
    <location>
        <begin position="20"/>
        <end position="101"/>
    </location>
</feature>
<organism evidence="2 3">
    <name type="scientific">Rhipicephalus microplus</name>
    <name type="common">Cattle tick</name>
    <name type="synonym">Boophilus microplus</name>
    <dbReference type="NCBI Taxonomy" id="6941"/>
    <lineage>
        <taxon>Eukaryota</taxon>
        <taxon>Metazoa</taxon>
        <taxon>Ecdysozoa</taxon>
        <taxon>Arthropoda</taxon>
        <taxon>Chelicerata</taxon>
        <taxon>Arachnida</taxon>
        <taxon>Acari</taxon>
        <taxon>Parasitiformes</taxon>
        <taxon>Ixodida</taxon>
        <taxon>Ixodoidea</taxon>
        <taxon>Ixodidae</taxon>
        <taxon>Rhipicephalinae</taxon>
        <taxon>Rhipicephalus</taxon>
        <taxon>Boophilus</taxon>
    </lineage>
</organism>
<gene>
    <name evidence="2" type="ORF">HPB51_028039</name>
</gene>